<dbReference type="OrthoDB" id="4088568at2759"/>
<dbReference type="Proteomes" id="UP000019804">
    <property type="component" value="Unassembled WGS sequence"/>
</dbReference>
<dbReference type="RefSeq" id="XP_040638618.1">
    <property type="nucleotide sequence ID" value="XM_040782002.1"/>
</dbReference>
<sequence>MEYKYEHHHPINNDGIIRCCCGQPECAFLRENQLALEAVEKDLETAARLGQVRHFFNYSRPFGWKLLVLSFCIT</sequence>
<evidence type="ECO:0000313" key="2">
    <source>
        <dbReference type="Proteomes" id="UP000019804"/>
    </source>
</evidence>
<dbReference type="AlphaFoldDB" id="A0A017SFA0"/>
<reference evidence="2" key="1">
    <citation type="journal article" date="2014" name="Nat. Commun.">
        <title>Genomic adaptations of the halophilic Dead Sea filamentous fungus Eurotium rubrum.</title>
        <authorList>
            <person name="Kis-Papo T."/>
            <person name="Weig A.R."/>
            <person name="Riley R."/>
            <person name="Persoh D."/>
            <person name="Salamov A."/>
            <person name="Sun H."/>
            <person name="Lipzen A."/>
            <person name="Wasser S.P."/>
            <person name="Rambold G."/>
            <person name="Grigoriev I.V."/>
            <person name="Nevo E."/>
        </authorList>
    </citation>
    <scope>NUCLEOTIDE SEQUENCE [LARGE SCALE GENOMIC DNA]</scope>
    <source>
        <strain evidence="2">CBS 135680</strain>
    </source>
</reference>
<dbReference type="HOGENOM" id="CLU_2687387_0_0_1"/>
<gene>
    <name evidence="1" type="ORF">EURHEDRAFT_412780</name>
</gene>
<keyword evidence="2" id="KW-1185">Reference proteome</keyword>
<organism evidence="1 2">
    <name type="scientific">Aspergillus ruber (strain CBS 135680)</name>
    <dbReference type="NCBI Taxonomy" id="1388766"/>
    <lineage>
        <taxon>Eukaryota</taxon>
        <taxon>Fungi</taxon>
        <taxon>Dikarya</taxon>
        <taxon>Ascomycota</taxon>
        <taxon>Pezizomycotina</taxon>
        <taxon>Eurotiomycetes</taxon>
        <taxon>Eurotiomycetidae</taxon>
        <taxon>Eurotiales</taxon>
        <taxon>Aspergillaceae</taxon>
        <taxon>Aspergillus</taxon>
        <taxon>Aspergillus subgen. Aspergillus</taxon>
    </lineage>
</organism>
<name>A0A017SFA0_ASPRC</name>
<evidence type="ECO:0000313" key="1">
    <source>
        <dbReference type="EMBL" id="EYE94930.1"/>
    </source>
</evidence>
<protein>
    <submittedName>
        <fullName evidence="1">Uncharacterized protein</fullName>
    </submittedName>
</protein>
<dbReference type="GeneID" id="63697126"/>
<proteinExistence type="predicted"/>
<dbReference type="EMBL" id="KK088424">
    <property type="protein sequence ID" value="EYE94930.1"/>
    <property type="molecule type" value="Genomic_DNA"/>
</dbReference>
<accession>A0A017SFA0</accession>